<keyword evidence="4 5" id="KW-0067">ATP-binding</keyword>
<feature type="domain" description="Protein kinase" evidence="6">
    <location>
        <begin position="21"/>
        <end position="295"/>
    </location>
</feature>
<dbReference type="CDD" id="cd14014">
    <property type="entry name" value="STKc_PknB_like"/>
    <property type="match status" value="1"/>
</dbReference>
<protein>
    <submittedName>
        <fullName evidence="7">Serine/threonine protein kinase</fullName>
    </submittedName>
</protein>
<dbReference type="PROSITE" id="PS00107">
    <property type="entry name" value="PROTEIN_KINASE_ATP"/>
    <property type="match status" value="1"/>
</dbReference>
<dbReference type="AlphaFoldDB" id="A0A0F6SFH5"/>
<dbReference type="SMART" id="SM00220">
    <property type="entry name" value="S_TKc"/>
    <property type="match status" value="1"/>
</dbReference>
<dbReference type="GO" id="GO:0005524">
    <property type="term" value="F:ATP binding"/>
    <property type="evidence" value="ECO:0007669"/>
    <property type="project" value="UniProtKB-UniRule"/>
</dbReference>
<keyword evidence="7" id="KW-0723">Serine/threonine-protein kinase</keyword>
<dbReference type="EMBL" id="CP011125">
    <property type="protein sequence ID" value="AKF06954.1"/>
    <property type="molecule type" value="Genomic_DNA"/>
</dbReference>
<reference evidence="7 8" key="1">
    <citation type="submission" date="2015-03" db="EMBL/GenBank/DDBJ databases">
        <title>Genome assembly of Sandaracinus amylolyticus DSM 53668.</title>
        <authorList>
            <person name="Sharma G."/>
            <person name="Subramanian S."/>
        </authorList>
    </citation>
    <scope>NUCLEOTIDE SEQUENCE [LARGE SCALE GENOMIC DNA]</scope>
    <source>
        <strain evidence="7 8">DSM 53668</strain>
    </source>
</reference>
<dbReference type="PANTHER" id="PTHR43289:SF6">
    <property type="entry name" value="SERINE_THREONINE-PROTEIN KINASE NEKL-3"/>
    <property type="match status" value="1"/>
</dbReference>
<accession>A0A0F6SFH5</accession>
<evidence type="ECO:0000256" key="1">
    <source>
        <dbReference type="ARBA" id="ARBA00022679"/>
    </source>
</evidence>
<evidence type="ECO:0000313" key="8">
    <source>
        <dbReference type="Proteomes" id="UP000034883"/>
    </source>
</evidence>
<dbReference type="InterPro" id="IPR008271">
    <property type="entry name" value="Ser/Thr_kinase_AS"/>
</dbReference>
<dbReference type="Gene3D" id="3.30.200.20">
    <property type="entry name" value="Phosphorylase Kinase, domain 1"/>
    <property type="match status" value="1"/>
</dbReference>
<evidence type="ECO:0000256" key="2">
    <source>
        <dbReference type="ARBA" id="ARBA00022741"/>
    </source>
</evidence>
<dbReference type="Proteomes" id="UP000034883">
    <property type="component" value="Chromosome"/>
</dbReference>
<keyword evidence="2 5" id="KW-0547">Nucleotide-binding</keyword>
<evidence type="ECO:0000256" key="4">
    <source>
        <dbReference type="ARBA" id="ARBA00022840"/>
    </source>
</evidence>
<evidence type="ECO:0000259" key="6">
    <source>
        <dbReference type="PROSITE" id="PS50011"/>
    </source>
</evidence>
<keyword evidence="1" id="KW-0808">Transferase</keyword>
<dbReference type="Pfam" id="PF00069">
    <property type="entry name" value="Pkinase"/>
    <property type="match status" value="1"/>
</dbReference>
<dbReference type="SUPFAM" id="SSF56112">
    <property type="entry name" value="Protein kinase-like (PK-like)"/>
    <property type="match status" value="1"/>
</dbReference>
<sequence length="302" mass="32435">MYSLSSMPDEIATGTLVGGRYRIEARIGEGTMGSVHRATREPDGRAVAIKIIPASAATEELTKRLEREGRALAALRHPHVLEVFDLGVDPLGTYLVTELATGVSLDDMLQRARLAPALALAIADQVISALAHAHEVGILHRDVKPGNVIVGEGPGGAPHAKLLDFGLAKFHDRVAFGAETTLTSRGTFVGTPAYVAPEQVFGPSVDARSDVYSAGVLLFELLTGSWPFVAEEVVDVLRAHALQAPPALSAMRDDVVFREELEELVARALAKNPGKRFADARELLAAFRALPRPAFWSLDEIR</sequence>
<proteinExistence type="predicted"/>
<dbReference type="Gene3D" id="1.10.510.10">
    <property type="entry name" value="Transferase(Phosphotransferase) domain 1"/>
    <property type="match status" value="1"/>
</dbReference>
<dbReference type="InterPro" id="IPR000719">
    <property type="entry name" value="Prot_kinase_dom"/>
</dbReference>
<keyword evidence="3 7" id="KW-0418">Kinase</keyword>
<gene>
    <name evidence="7" type="ORF">DB32_004103</name>
</gene>
<dbReference type="InterPro" id="IPR011009">
    <property type="entry name" value="Kinase-like_dom_sf"/>
</dbReference>
<dbReference type="PROSITE" id="PS50011">
    <property type="entry name" value="PROTEIN_KINASE_DOM"/>
    <property type="match status" value="1"/>
</dbReference>
<organism evidence="7 8">
    <name type="scientific">Sandaracinus amylolyticus</name>
    <dbReference type="NCBI Taxonomy" id="927083"/>
    <lineage>
        <taxon>Bacteria</taxon>
        <taxon>Pseudomonadati</taxon>
        <taxon>Myxococcota</taxon>
        <taxon>Polyangia</taxon>
        <taxon>Polyangiales</taxon>
        <taxon>Sandaracinaceae</taxon>
        <taxon>Sandaracinus</taxon>
    </lineage>
</organism>
<dbReference type="InterPro" id="IPR017441">
    <property type="entry name" value="Protein_kinase_ATP_BS"/>
</dbReference>
<dbReference type="GO" id="GO:0004674">
    <property type="term" value="F:protein serine/threonine kinase activity"/>
    <property type="evidence" value="ECO:0007669"/>
    <property type="project" value="UniProtKB-KW"/>
</dbReference>
<evidence type="ECO:0000256" key="5">
    <source>
        <dbReference type="PROSITE-ProRule" id="PRU10141"/>
    </source>
</evidence>
<name>A0A0F6SFH5_9BACT</name>
<dbReference type="KEGG" id="samy:DB32_004103"/>
<dbReference type="PANTHER" id="PTHR43289">
    <property type="entry name" value="MITOGEN-ACTIVATED PROTEIN KINASE KINASE KINASE 20-RELATED"/>
    <property type="match status" value="1"/>
</dbReference>
<evidence type="ECO:0000313" key="7">
    <source>
        <dbReference type="EMBL" id="AKF06954.1"/>
    </source>
</evidence>
<keyword evidence="8" id="KW-1185">Reference proteome</keyword>
<feature type="binding site" evidence="5">
    <location>
        <position position="50"/>
    </location>
    <ligand>
        <name>ATP</name>
        <dbReference type="ChEBI" id="CHEBI:30616"/>
    </ligand>
</feature>
<dbReference type="PROSITE" id="PS00108">
    <property type="entry name" value="PROTEIN_KINASE_ST"/>
    <property type="match status" value="1"/>
</dbReference>
<evidence type="ECO:0000256" key="3">
    <source>
        <dbReference type="ARBA" id="ARBA00022777"/>
    </source>
</evidence>